<dbReference type="Pfam" id="PF00082">
    <property type="entry name" value="Peptidase_S8"/>
    <property type="match status" value="1"/>
</dbReference>
<evidence type="ECO:0000259" key="11">
    <source>
        <dbReference type="Pfam" id="PF17766"/>
    </source>
</evidence>
<protein>
    <recommendedName>
        <fullName evidence="14">Subtilisin</fullName>
    </recommendedName>
</protein>
<feature type="domain" description="Subtilisin-like protease fibronectin type-III" evidence="11">
    <location>
        <begin position="663"/>
        <end position="767"/>
    </location>
</feature>
<dbReference type="InterPro" id="IPR037045">
    <property type="entry name" value="S8pro/Inhibitor_I9_sf"/>
</dbReference>
<comment type="similarity">
    <text evidence="1 7">Belongs to the peptidase S8 family.</text>
</comment>
<reference evidence="12 13" key="1">
    <citation type="submission" date="2020-04" db="EMBL/GenBank/DDBJ databases">
        <title>Plant Genome Project.</title>
        <authorList>
            <person name="Zhang R.-G."/>
        </authorList>
    </citation>
    <scope>NUCLEOTIDE SEQUENCE [LARGE SCALE GENOMIC DNA]</scope>
    <source>
        <strain evidence="12">YNK0</strain>
        <tissue evidence="12">Leaf</tissue>
    </source>
</reference>
<feature type="domain" description="Inhibitor I9" evidence="10">
    <location>
        <begin position="37"/>
        <end position="116"/>
    </location>
</feature>
<dbReference type="InterPro" id="IPR023828">
    <property type="entry name" value="Peptidase_S8_Ser-AS"/>
</dbReference>
<dbReference type="CDD" id="cd04852">
    <property type="entry name" value="Peptidases_S8_3"/>
    <property type="match status" value="1"/>
</dbReference>
<dbReference type="EMBL" id="JABCRI010000002">
    <property type="protein sequence ID" value="KAF8411543.1"/>
    <property type="molecule type" value="Genomic_DNA"/>
</dbReference>
<dbReference type="Proteomes" id="UP000655225">
    <property type="component" value="Unassembled WGS sequence"/>
</dbReference>
<dbReference type="Pfam" id="PF17766">
    <property type="entry name" value="fn3_6"/>
    <property type="match status" value="1"/>
</dbReference>
<keyword evidence="13" id="KW-1185">Reference proteome</keyword>
<name>A0A835DPR3_TETSI</name>
<evidence type="ECO:0008006" key="14">
    <source>
        <dbReference type="Google" id="ProtNLM"/>
    </source>
</evidence>
<dbReference type="PROSITE" id="PS00138">
    <property type="entry name" value="SUBTILASE_SER"/>
    <property type="match status" value="1"/>
</dbReference>
<evidence type="ECO:0000259" key="9">
    <source>
        <dbReference type="Pfam" id="PF00082"/>
    </source>
</evidence>
<feature type="domain" description="Peptidase S8/S53" evidence="9">
    <location>
        <begin position="144"/>
        <end position="595"/>
    </location>
</feature>
<evidence type="ECO:0000313" key="12">
    <source>
        <dbReference type="EMBL" id="KAF8411543.1"/>
    </source>
</evidence>
<dbReference type="OrthoDB" id="206201at2759"/>
<dbReference type="GO" id="GO:0004252">
    <property type="term" value="F:serine-type endopeptidase activity"/>
    <property type="evidence" value="ECO:0007669"/>
    <property type="project" value="UniProtKB-UniRule"/>
</dbReference>
<evidence type="ECO:0000256" key="6">
    <source>
        <dbReference type="PIRSR" id="PIRSR615500-1"/>
    </source>
</evidence>
<dbReference type="FunFam" id="3.40.50.200:FF:000006">
    <property type="entry name" value="Subtilisin-like protease SBT1.5"/>
    <property type="match status" value="1"/>
</dbReference>
<dbReference type="GO" id="GO:0006508">
    <property type="term" value="P:proteolysis"/>
    <property type="evidence" value="ECO:0007669"/>
    <property type="project" value="UniProtKB-KW"/>
</dbReference>
<dbReference type="OMA" id="HTNSTMA"/>
<evidence type="ECO:0000256" key="4">
    <source>
        <dbReference type="ARBA" id="ARBA00022801"/>
    </source>
</evidence>
<dbReference type="InterPro" id="IPR000209">
    <property type="entry name" value="Peptidase_S8/S53_dom"/>
</dbReference>
<feature type="active site" description="Charge relay system" evidence="6 7">
    <location>
        <position position="153"/>
    </location>
</feature>
<feature type="active site" description="Charge relay system" evidence="6 7">
    <location>
        <position position="548"/>
    </location>
</feature>
<evidence type="ECO:0000259" key="10">
    <source>
        <dbReference type="Pfam" id="PF05922"/>
    </source>
</evidence>
<dbReference type="InterPro" id="IPR010259">
    <property type="entry name" value="S8pro/Inhibitor_I9"/>
</dbReference>
<evidence type="ECO:0000256" key="1">
    <source>
        <dbReference type="ARBA" id="ARBA00011073"/>
    </source>
</evidence>
<dbReference type="InterPro" id="IPR041469">
    <property type="entry name" value="Subtilisin-like_FN3"/>
</dbReference>
<keyword evidence="3 8" id="KW-0732">Signal</keyword>
<dbReference type="Gene3D" id="3.40.50.200">
    <property type="entry name" value="Peptidase S8/S53 domain"/>
    <property type="match status" value="1"/>
</dbReference>
<dbReference type="PROSITE" id="PS51892">
    <property type="entry name" value="SUBTILASE"/>
    <property type="match status" value="1"/>
</dbReference>
<dbReference type="Gene3D" id="3.50.30.30">
    <property type="match status" value="1"/>
</dbReference>
<dbReference type="PRINTS" id="PR00723">
    <property type="entry name" value="SUBTILISIN"/>
</dbReference>
<evidence type="ECO:0000256" key="5">
    <source>
        <dbReference type="ARBA" id="ARBA00022825"/>
    </source>
</evidence>
<keyword evidence="2 7" id="KW-0645">Protease</keyword>
<keyword evidence="4 7" id="KW-0378">Hydrolase</keyword>
<dbReference type="InterPro" id="IPR034197">
    <property type="entry name" value="Peptidases_S8_3"/>
</dbReference>
<dbReference type="InterPro" id="IPR045051">
    <property type="entry name" value="SBT"/>
</dbReference>
<dbReference type="AlphaFoldDB" id="A0A835DPR3"/>
<comment type="caution">
    <text evidence="12">The sequence shown here is derived from an EMBL/GenBank/DDBJ whole genome shotgun (WGS) entry which is preliminary data.</text>
</comment>
<proteinExistence type="inferred from homology"/>
<feature type="active site" description="Charge relay system" evidence="6 7">
    <location>
        <position position="227"/>
    </location>
</feature>
<evidence type="ECO:0000313" key="13">
    <source>
        <dbReference type="Proteomes" id="UP000655225"/>
    </source>
</evidence>
<accession>A0A835DPR3</accession>
<evidence type="ECO:0000256" key="8">
    <source>
        <dbReference type="SAM" id="SignalP"/>
    </source>
</evidence>
<dbReference type="CDD" id="cd02120">
    <property type="entry name" value="PA_subtilisin_like"/>
    <property type="match status" value="1"/>
</dbReference>
<feature type="signal peptide" evidence="8">
    <location>
        <begin position="1"/>
        <end position="28"/>
    </location>
</feature>
<evidence type="ECO:0000256" key="3">
    <source>
        <dbReference type="ARBA" id="ARBA00022729"/>
    </source>
</evidence>
<dbReference type="SUPFAM" id="SSF52743">
    <property type="entry name" value="Subtilisin-like"/>
    <property type="match status" value="1"/>
</dbReference>
<dbReference type="InterPro" id="IPR015500">
    <property type="entry name" value="Peptidase_S8_subtilisin-rel"/>
</dbReference>
<dbReference type="Gene3D" id="2.60.40.2310">
    <property type="match status" value="1"/>
</dbReference>
<evidence type="ECO:0000256" key="7">
    <source>
        <dbReference type="PROSITE-ProRule" id="PRU01240"/>
    </source>
</evidence>
<dbReference type="PANTHER" id="PTHR10795">
    <property type="entry name" value="PROPROTEIN CONVERTASE SUBTILISIN/KEXIN"/>
    <property type="match status" value="1"/>
</dbReference>
<dbReference type="Gene3D" id="3.30.70.80">
    <property type="entry name" value="Peptidase S8 propeptide/proteinase inhibitor I9"/>
    <property type="match status" value="1"/>
</dbReference>
<dbReference type="Pfam" id="PF05922">
    <property type="entry name" value="Inhibitor_I9"/>
    <property type="match status" value="1"/>
</dbReference>
<dbReference type="InterPro" id="IPR036852">
    <property type="entry name" value="Peptidase_S8/S53_dom_sf"/>
</dbReference>
<keyword evidence="5 7" id="KW-0720">Serine protease</keyword>
<sequence>MASISFCNLSTSLVLLFLLLFFSPSATANPADSKISSYIVHTNYHEKPSQFSNLDHWYTSMIDSLTDKKTIRVTDTHPIFYKYDCVVHGFAARLTAQEAQKLGEMPGVTGVFEDKVHFKLHTTRTPDFLGLNLNYGLWPDTDFGDNVIIGLVDSGIWPESPSFNDDGLGPVPSHWKGACEEGNQFNSSHCNKKLIGARFFVHGIESTHNGSVEDIGNYRSPRDGEGHGTHTASIAAGTEVANANMFGFANGTARGMAPKARIAIYKVSFGSLGSTDSDILAAMESAIKDGVHVLSLSLGSDEPSPYYSDVIAIAAFEAIRMNIFVTCSAGNSGPEPFSLENTAPWITTVGAGSIDRTFPVQVRLGNGKVFLGSSLSTEKVDKTTLFPLVHPGFCPLDIVSETVMGKIVVCDFGDIKTGFMVEKAGGAGLIILNAKDEGKGFRATAFPLPAAIVDYRDGLELLSYINTTKNPMASFQFGDSTVHVGKDRAPIVASFSSRGPNSFVPELLKPDLLAPGHNILAAWVSNKALTPSPDDPRRGEFSIMSGTSMSCPHVAGVAALLRAAHPDWSPAAIRSALMTSATTFDRDYRRIASFEDMGGKATALDYGAGHINPQLASDPGLIYDADVSDYTKFLCSLKYTPTQMKVFVNGSDSCSGYAGVPGDLNYPSFSVVFTANNSIQQLRRTLTNVAELPETYRVRVINPKPRKFIIAVEPQTLTFEKMHEKQSYEVLFTTTYIAGKNSNMADETEFGYIVWESDMHSVKSPVSLTWV</sequence>
<gene>
    <name evidence="12" type="ORF">HHK36_004097</name>
</gene>
<feature type="chain" id="PRO_5032608598" description="Subtilisin" evidence="8">
    <location>
        <begin position="29"/>
        <end position="771"/>
    </location>
</feature>
<evidence type="ECO:0000256" key="2">
    <source>
        <dbReference type="ARBA" id="ARBA00022670"/>
    </source>
</evidence>
<organism evidence="12 13">
    <name type="scientific">Tetracentron sinense</name>
    <name type="common">Spur-leaf</name>
    <dbReference type="NCBI Taxonomy" id="13715"/>
    <lineage>
        <taxon>Eukaryota</taxon>
        <taxon>Viridiplantae</taxon>
        <taxon>Streptophyta</taxon>
        <taxon>Embryophyta</taxon>
        <taxon>Tracheophyta</taxon>
        <taxon>Spermatophyta</taxon>
        <taxon>Magnoliopsida</taxon>
        <taxon>Trochodendrales</taxon>
        <taxon>Trochodendraceae</taxon>
        <taxon>Tetracentron</taxon>
    </lineage>
</organism>